<comment type="caution">
    <text evidence="1">The sequence shown here is derived from an EMBL/GenBank/DDBJ whole genome shotgun (WGS) entry which is preliminary data.</text>
</comment>
<dbReference type="EMBL" id="CM042042">
    <property type="protein sequence ID" value="KAI3705933.1"/>
    <property type="molecule type" value="Genomic_DNA"/>
</dbReference>
<keyword evidence="2" id="KW-1185">Reference proteome</keyword>
<dbReference type="Proteomes" id="UP001056120">
    <property type="component" value="Linkage Group LG25"/>
</dbReference>
<protein>
    <submittedName>
        <fullName evidence="1">Uncharacterized protein</fullName>
    </submittedName>
</protein>
<reference evidence="2" key="1">
    <citation type="journal article" date="2022" name="Mol. Ecol. Resour.">
        <title>The genomes of chicory, endive, great burdock and yacon provide insights into Asteraceae palaeo-polyploidization history and plant inulin production.</title>
        <authorList>
            <person name="Fan W."/>
            <person name="Wang S."/>
            <person name="Wang H."/>
            <person name="Wang A."/>
            <person name="Jiang F."/>
            <person name="Liu H."/>
            <person name="Zhao H."/>
            <person name="Xu D."/>
            <person name="Zhang Y."/>
        </authorList>
    </citation>
    <scope>NUCLEOTIDE SEQUENCE [LARGE SCALE GENOMIC DNA]</scope>
    <source>
        <strain evidence="2">cv. Yunnan</strain>
    </source>
</reference>
<name>A0ACB9A992_9ASTR</name>
<evidence type="ECO:0000313" key="1">
    <source>
        <dbReference type="EMBL" id="KAI3705933.1"/>
    </source>
</evidence>
<reference evidence="1 2" key="2">
    <citation type="journal article" date="2022" name="Mol. Ecol. Resour.">
        <title>The genomes of chicory, endive, great burdock and yacon provide insights into Asteraceae paleo-polyploidization history and plant inulin production.</title>
        <authorList>
            <person name="Fan W."/>
            <person name="Wang S."/>
            <person name="Wang H."/>
            <person name="Wang A."/>
            <person name="Jiang F."/>
            <person name="Liu H."/>
            <person name="Zhao H."/>
            <person name="Xu D."/>
            <person name="Zhang Y."/>
        </authorList>
    </citation>
    <scope>NUCLEOTIDE SEQUENCE [LARGE SCALE GENOMIC DNA]</scope>
    <source>
        <strain evidence="2">cv. Yunnan</strain>
        <tissue evidence="1">Leaves</tissue>
    </source>
</reference>
<gene>
    <name evidence="1" type="ORF">L1987_76182</name>
</gene>
<proteinExistence type="predicted"/>
<evidence type="ECO:0000313" key="2">
    <source>
        <dbReference type="Proteomes" id="UP001056120"/>
    </source>
</evidence>
<accession>A0ACB9A992</accession>
<sequence>MHDAYSYIMSELGHVIQICDGERAVVLVLGLVLVSPGSVVGNSGSVSEQLQRLVVMCFSYGRPLKSTSIAWKMDLELDFLQISIDHDGSDTN</sequence>
<organism evidence="1 2">
    <name type="scientific">Smallanthus sonchifolius</name>
    <dbReference type="NCBI Taxonomy" id="185202"/>
    <lineage>
        <taxon>Eukaryota</taxon>
        <taxon>Viridiplantae</taxon>
        <taxon>Streptophyta</taxon>
        <taxon>Embryophyta</taxon>
        <taxon>Tracheophyta</taxon>
        <taxon>Spermatophyta</taxon>
        <taxon>Magnoliopsida</taxon>
        <taxon>eudicotyledons</taxon>
        <taxon>Gunneridae</taxon>
        <taxon>Pentapetalae</taxon>
        <taxon>asterids</taxon>
        <taxon>campanulids</taxon>
        <taxon>Asterales</taxon>
        <taxon>Asteraceae</taxon>
        <taxon>Asteroideae</taxon>
        <taxon>Heliantheae alliance</taxon>
        <taxon>Millerieae</taxon>
        <taxon>Smallanthus</taxon>
    </lineage>
</organism>